<sequence>MKIYLSMTSIFQRQDKLLRTLKSIINQTLLPSKCYIFLSTEPYLLDTGFKNKMINIELAKFLNNYNMFEVRWCKNIGPYRKLLPLLKEKWEEDCLILTIDDDIYYHPNLINQLVTDYNKDKCCIAYRGFTLPGLKYTKSPTQYRKHLHNFANSGVGAVHHPSFYHKTGDLIFNLQYIMELCKTSDDIWYHLCRVANNVETVLNREYENYLYFMMDNFNSTALCINYNFKNNTNENNFKKVSDKFIELNLLNYTII</sequence>
<accession>A0A0N9QZR6</accession>
<dbReference type="InterPro" id="IPR029044">
    <property type="entry name" value="Nucleotide-diphossugar_trans"/>
</dbReference>
<dbReference type="SUPFAM" id="SSF53448">
    <property type="entry name" value="Nucleotide-diphospho-sugar transferases"/>
    <property type="match status" value="1"/>
</dbReference>
<name>A0A0N9QZR6_9VIRU</name>
<protein>
    <submittedName>
        <fullName evidence="1">Uncharacterized protein</fullName>
    </submittedName>
</protein>
<keyword evidence="2" id="KW-1185">Reference proteome</keyword>
<reference evidence="1 2" key="1">
    <citation type="journal article" date="2015" name="Genome Announc.">
        <title>The 474-Kilobase-Pair Complete Genome Sequence of CeV-01B, a Virus Infecting Haptolina (Chrysochromulina) ericina (Prymnesiophyceae).</title>
        <authorList>
            <person name="Gallot-Lavallee L."/>
            <person name="Pagarete A."/>
            <person name="Legendre M."/>
            <person name="Santini S."/>
            <person name="Sandaa R.A."/>
            <person name="Himmelbauer H."/>
            <person name="Ogata H."/>
            <person name="Bratbak G."/>
            <person name="Claverie J.M."/>
        </authorList>
    </citation>
    <scope>NUCLEOTIDE SEQUENCE [LARGE SCALE GENOMIC DNA]</scope>
    <source>
        <strain evidence="1">CeV-01B</strain>
    </source>
</reference>
<evidence type="ECO:0000313" key="2">
    <source>
        <dbReference type="Proteomes" id="UP000203826"/>
    </source>
</evidence>
<dbReference type="Proteomes" id="UP000203826">
    <property type="component" value="Segment"/>
</dbReference>
<organism evidence="1 2">
    <name type="scientific">Chrysochromulina ericina virus CeV-01B</name>
    <dbReference type="NCBI Taxonomy" id="3070830"/>
    <lineage>
        <taxon>Viruses</taxon>
        <taxon>Varidnaviria</taxon>
        <taxon>Bamfordvirae</taxon>
        <taxon>Nucleocytoviricota</taxon>
        <taxon>Megaviricetes</taxon>
        <taxon>Imitervirales</taxon>
        <taxon>Mesomimiviridae</taxon>
        <taxon>Tethysvirus</taxon>
        <taxon>Tethysvirus raunefjordenense</taxon>
    </lineage>
</organism>
<gene>
    <name evidence="1" type="ORF">ceV_013</name>
</gene>
<proteinExistence type="predicted"/>
<evidence type="ECO:0000313" key="1">
    <source>
        <dbReference type="EMBL" id="ALH22919.1"/>
    </source>
</evidence>
<dbReference type="Gene3D" id="3.90.550.10">
    <property type="entry name" value="Spore Coat Polysaccharide Biosynthesis Protein SpsA, Chain A"/>
    <property type="match status" value="1"/>
</dbReference>
<dbReference type="KEGG" id="vg:26048880"/>
<dbReference type="EMBL" id="KT820662">
    <property type="protein sequence ID" value="ALH22919.1"/>
    <property type="molecule type" value="Genomic_DNA"/>
</dbReference>